<dbReference type="EMBL" id="ML978711">
    <property type="protein sequence ID" value="KAF2091450.1"/>
    <property type="molecule type" value="Genomic_DNA"/>
</dbReference>
<proteinExistence type="predicted"/>
<dbReference type="OrthoDB" id="3650892at2759"/>
<evidence type="ECO:0000256" key="2">
    <source>
        <dbReference type="ARBA" id="ARBA00022771"/>
    </source>
</evidence>
<dbReference type="Proteomes" id="UP000799776">
    <property type="component" value="Unassembled WGS sequence"/>
</dbReference>
<dbReference type="InterPro" id="IPR017907">
    <property type="entry name" value="Znf_RING_CS"/>
</dbReference>
<dbReference type="Gene3D" id="3.30.40.10">
    <property type="entry name" value="Zinc/RING finger domain, C3HC4 (zinc finger)"/>
    <property type="match status" value="1"/>
</dbReference>
<sequence>MWYTYPAIWLGKNVEHGSTLDIPPPENCTTRAEYQNYRRAQASPDQGQKDIKTAEITPIAPIARWSRTETINIRERVEAVFPRIWTVTKTYNFDDAGLDVYAKLTASYDDATRSSLEHQIANVSKLPGTTKLGMLTCTVPGKGAIVIVARETDFVPRGEEQRPLKKTRAVFEFKLADWLNLGSDPKRWWWHNLEELRLRKNAEATLSFYETLNAQGLIIKEDIAWADSPYHGLMPESDDSQCPVCLEDYSDTIGCQRFSLRCRHVFCEDCIRTWLEENSTCPICRDASVRLRDLALVSISPPLELVPDFWEYRRMLFQRIVKVQSRRIRNSTRAYISPSVTIDSQSWLVTLRHIEAVEKNIWRESLSGVWIHRPEFKVGYRVVQDWIKLNGGREIQYQLLWHEIMFELKRDLALAERQSRGNREPIKERHDLFQHFVEWFKSNVLEVLIAMAYHRAMSPRQTRRHMHRSWRAAQVFLDAPVHLE</sequence>
<accession>A0A9P4LZT2</accession>
<keyword evidence="7" id="KW-1185">Reference proteome</keyword>
<reference evidence="6" key="1">
    <citation type="journal article" date="2020" name="Stud. Mycol.">
        <title>101 Dothideomycetes genomes: a test case for predicting lifestyles and emergence of pathogens.</title>
        <authorList>
            <person name="Haridas S."/>
            <person name="Albert R."/>
            <person name="Binder M."/>
            <person name="Bloem J."/>
            <person name="Labutti K."/>
            <person name="Salamov A."/>
            <person name="Andreopoulos B."/>
            <person name="Baker S."/>
            <person name="Barry K."/>
            <person name="Bills G."/>
            <person name="Bluhm B."/>
            <person name="Cannon C."/>
            <person name="Castanera R."/>
            <person name="Culley D."/>
            <person name="Daum C."/>
            <person name="Ezra D."/>
            <person name="Gonzalez J."/>
            <person name="Henrissat B."/>
            <person name="Kuo A."/>
            <person name="Liang C."/>
            <person name="Lipzen A."/>
            <person name="Lutzoni F."/>
            <person name="Magnuson J."/>
            <person name="Mondo S."/>
            <person name="Nolan M."/>
            <person name="Ohm R."/>
            <person name="Pangilinan J."/>
            <person name="Park H.-J."/>
            <person name="Ramirez L."/>
            <person name="Alfaro M."/>
            <person name="Sun H."/>
            <person name="Tritt A."/>
            <person name="Yoshinaga Y."/>
            <person name="Zwiers L.-H."/>
            <person name="Turgeon B."/>
            <person name="Goodwin S."/>
            <person name="Spatafora J."/>
            <person name="Crous P."/>
            <person name="Grigoriev I."/>
        </authorList>
    </citation>
    <scope>NUCLEOTIDE SEQUENCE</scope>
    <source>
        <strain evidence="6">CBS 121410</strain>
    </source>
</reference>
<evidence type="ECO:0000313" key="7">
    <source>
        <dbReference type="Proteomes" id="UP000799776"/>
    </source>
</evidence>
<dbReference type="InterPro" id="IPR013083">
    <property type="entry name" value="Znf_RING/FYVE/PHD"/>
</dbReference>
<dbReference type="PROSITE" id="PS50089">
    <property type="entry name" value="ZF_RING_2"/>
    <property type="match status" value="1"/>
</dbReference>
<evidence type="ECO:0000256" key="4">
    <source>
        <dbReference type="PROSITE-ProRule" id="PRU00175"/>
    </source>
</evidence>
<dbReference type="PROSITE" id="PS00518">
    <property type="entry name" value="ZF_RING_1"/>
    <property type="match status" value="1"/>
</dbReference>
<dbReference type="PANTHER" id="PTHR14155">
    <property type="entry name" value="RING FINGER DOMAIN-CONTAINING"/>
    <property type="match status" value="1"/>
</dbReference>
<dbReference type="Pfam" id="PF13639">
    <property type="entry name" value="zf-RING_2"/>
    <property type="match status" value="1"/>
</dbReference>
<keyword evidence="2 4" id="KW-0863">Zinc-finger</keyword>
<evidence type="ECO:0000256" key="3">
    <source>
        <dbReference type="ARBA" id="ARBA00022833"/>
    </source>
</evidence>
<dbReference type="PANTHER" id="PTHR14155:SF627">
    <property type="entry name" value="OS06G0192800 PROTEIN"/>
    <property type="match status" value="1"/>
</dbReference>
<keyword evidence="3" id="KW-0862">Zinc</keyword>
<gene>
    <name evidence="6" type="ORF">K490DRAFT_60890</name>
</gene>
<dbReference type="GO" id="GO:0008270">
    <property type="term" value="F:zinc ion binding"/>
    <property type="evidence" value="ECO:0007669"/>
    <property type="project" value="UniProtKB-KW"/>
</dbReference>
<evidence type="ECO:0000313" key="6">
    <source>
        <dbReference type="EMBL" id="KAF2091450.1"/>
    </source>
</evidence>
<evidence type="ECO:0000259" key="5">
    <source>
        <dbReference type="PROSITE" id="PS50089"/>
    </source>
</evidence>
<evidence type="ECO:0000256" key="1">
    <source>
        <dbReference type="ARBA" id="ARBA00022723"/>
    </source>
</evidence>
<keyword evidence="1" id="KW-0479">Metal-binding</keyword>
<name>A0A9P4LZT2_9PEZI</name>
<dbReference type="AlphaFoldDB" id="A0A9P4LZT2"/>
<protein>
    <recommendedName>
        <fullName evidence="5">RING-type domain-containing protein</fullName>
    </recommendedName>
</protein>
<dbReference type="SUPFAM" id="SSF57850">
    <property type="entry name" value="RING/U-box"/>
    <property type="match status" value="1"/>
</dbReference>
<organism evidence="6 7">
    <name type="scientific">Saccharata proteae CBS 121410</name>
    <dbReference type="NCBI Taxonomy" id="1314787"/>
    <lineage>
        <taxon>Eukaryota</taxon>
        <taxon>Fungi</taxon>
        <taxon>Dikarya</taxon>
        <taxon>Ascomycota</taxon>
        <taxon>Pezizomycotina</taxon>
        <taxon>Dothideomycetes</taxon>
        <taxon>Dothideomycetes incertae sedis</taxon>
        <taxon>Botryosphaeriales</taxon>
        <taxon>Saccharataceae</taxon>
        <taxon>Saccharata</taxon>
    </lineage>
</organism>
<feature type="domain" description="RING-type" evidence="5">
    <location>
        <begin position="242"/>
        <end position="285"/>
    </location>
</feature>
<comment type="caution">
    <text evidence="6">The sequence shown here is derived from an EMBL/GenBank/DDBJ whole genome shotgun (WGS) entry which is preliminary data.</text>
</comment>
<dbReference type="SMART" id="SM00184">
    <property type="entry name" value="RING"/>
    <property type="match status" value="1"/>
</dbReference>
<dbReference type="InterPro" id="IPR053238">
    <property type="entry name" value="RING-H2_zinc_finger"/>
</dbReference>
<dbReference type="InterPro" id="IPR001841">
    <property type="entry name" value="Znf_RING"/>
</dbReference>